<name>A0A2S9XEU2_9BACT</name>
<proteinExistence type="predicted"/>
<organism evidence="2 3">
    <name type="scientific">Enhygromyxa salina</name>
    <dbReference type="NCBI Taxonomy" id="215803"/>
    <lineage>
        <taxon>Bacteria</taxon>
        <taxon>Pseudomonadati</taxon>
        <taxon>Myxococcota</taxon>
        <taxon>Polyangia</taxon>
        <taxon>Nannocystales</taxon>
        <taxon>Nannocystaceae</taxon>
        <taxon>Enhygromyxa</taxon>
    </lineage>
</organism>
<feature type="transmembrane region" description="Helical" evidence="1">
    <location>
        <begin position="141"/>
        <end position="164"/>
    </location>
</feature>
<evidence type="ECO:0000256" key="1">
    <source>
        <dbReference type="SAM" id="Phobius"/>
    </source>
</evidence>
<keyword evidence="1" id="KW-1133">Transmembrane helix</keyword>
<evidence type="ECO:0000313" key="3">
    <source>
        <dbReference type="Proteomes" id="UP000237968"/>
    </source>
</evidence>
<feature type="transmembrane region" description="Helical" evidence="1">
    <location>
        <begin position="109"/>
        <end position="135"/>
    </location>
</feature>
<keyword evidence="1" id="KW-0812">Transmembrane</keyword>
<keyword evidence="3" id="KW-1185">Reference proteome</keyword>
<feature type="transmembrane region" description="Helical" evidence="1">
    <location>
        <begin position="47"/>
        <end position="65"/>
    </location>
</feature>
<feature type="transmembrane region" description="Helical" evidence="1">
    <location>
        <begin position="176"/>
        <end position="196"/>
    </location>
</feature>
<dbReference type="RefSeq" id="WP_106394897.1">
    <property type="nucleotide sequence ID" value="NZ_PVNK01000249.1"/>
</dbReference>
<feature type="transmembrane region" description="Helical" evidence="1">
    <location>
        <begin position="71"/>
        <end position="97"/>
    </location>
</feature>
<accession>A0A2S9XEU2</accession>
<protein>
    <submittedName>
        <fullName evidence="2">Uncharacterized protein</fullName>
    </submittedName>
</protein>
<dbReference type="OrthoDB" id="5525602at2"/>
<comment type="caution">
    <text evidence="2">The sequence shown here is derived from an EMBL/GenBank/DDBJ whole genome shotgun (WGS) entry which is preliminary data.</text>
</comment>
<reference evidence="2 3" key="1">
    <citation type="submission" date="2018-03" db="EMBL/GenBank/DDBJ databases">
        <title>Draft Genome Sequences of the Obligatory Marine Myxobacteria Enhygromyxa salina SWB005.</title>
        <authorList>
            <person name="Poehlein A."/>
            <person name="Moghaddam J.A."/>
            <person name="Harms H."/>
            <person name="Alanjari M."/>
            <person name="Koenig G.M."/>
            <person name="Daniel R."/>
            <person name="Schaeberle T.F."/>
        </authorList>
    </citation>
    <scope>NUCLEOTIDE SEQUENCE [LARGE SCALE GENOMIC DNA]</scope>
    <source>
        <strain evidence="2 3">SWB005</strain>
    </source>
</reference>
<dbReference type="AlphaFoldDB" id="A0A2S9XEU2"/>
<dbReference type="EMBL" id="PVNK01000249">
    <property type="protein sequence ID" value="PRP91270.1"/>
    <property type="molecule type" value="Genomic_DNA"/>
</dbReference>
<gene>
    <name evidence="2" type="ORF">ENSA5_56830</name>
</gene>
<sequence>MSANPTAGTLAVVGTLLREPELLLASDDEAHDDDQVRDRLALLAPRLLAITAAGAAIFGLVIGSYRGELQYFYAALKTPLLLLLPVLVGLPAIRAFHDACEVSVSWSRLALAALVSIGRTAVLAAACGPVLWLYLSLHPDYHRAVLATAACLCLVGWPGLWTLIKSLPSGGRHRALANFASVAVLGVLLAQSGWLLRPFVVRPQAEVTLLREVEANVFSSLASTGSSARGRYHGWEAEGAGLLGRRRGPAASEEAPR</sequence>
<dbReference type="Proteomes" id="UP000237968">
    <property type="component" value="Unassembled WGS sequence"/>
</dbReference>
<evidence type="ECO:0000313" key="2">
    <source>
        <dbReference type="EMBL" id="PRP91270.1"/>
    </source>
</evidence>
<keyword evidence="1" id="KW-0472">Membrane</keyword>